<organism evidence="1 2">
    <name type="scientific">Bauhinia variegata</name>
    <name type="common">Purple orchid tree</name>
    <name type="synonym">Phanera variegata</name>
    <dbReference type="NCBI Taxonomy" id="167791"/>
    <lineage>
        <taxon>Eukaryota</taxon>
        <taxon>Viridiplantae</taxon>
        <taxon>Streptophyta</taxon>
        <taxon>Embryophyta</taxon>
        <taxon>Tracheophyta</taxon>
        <taxon>Spermatophyta</taxon>
        <taxon>Magnoliopsida</taxon>
        <taxon>eudicotyledons</taxon>
        <taxon>Gunneridae</taxon>
        <taxon>Pentapetalae</taxon>
        <taxon>rosids</taxon>
        <taxon>fabids</taxon>
        <taxon>Fabales</taxon>
        <taxon>Fabaceae</taxon>
        <taxon>Cercidoideae</taxon>
        <taxon>Cercideae</taxon>
        <taxon>Bauhiniinae</taxon>
        <taxon>Bauhinia</taxon>
    </lineage>
</organism>
<comment type="caution">
    <text evidence="1">The sequence shown here is derived from an EMBL/GenBank/DDBJ whole genome shotgun (WGS) entry which is preliminary data.</text>
</comment>
<evidence type="ECO:0000313" key="1">
    <source>
        <dbReference type="EMBL" id="KAI4315169.1"/>
    </source>
</evidence>
<gene>
    <name evidence="1" type="ORF">L6164_028010</name>
</gene>
<protein>
    <submittedName>
        <fullName evidence="1">Uncharacterized protein</fullName>
    </submittedName>
</protein>
<name>A0ACB9LWB1_BAUVA</name>
<accession>A0ACB9LWB1</accession>
<dbReference type="Proteomes" id="UP000828941">
    <property type="component" value="Chromosome 11"/>
</dbReference>
<sequence>MSCMLGRPYFNRLPDEMDDNDPCQFMIELCEVPPKQEDLLRGCPFVGDKANSRRDKPSPTSGGMQVASADIVMASLPETLGNGKDNRSIQDVFHAPPGKSSLHTSDDQPISPAVYHCTVNQMAECDEQTMGFVNFGGYEEGTSIINVGTESELGSSEVVAECSRRIDGTAVSHTYNCELNKVPILERELSLKEGLDELPPKMNSSEQNVAVSKELSMGVVNEGNDSAEKNLGSGENLGTQVVQPDMARSGGNFTFHDPDVEKCVLNGESSEVPRTAEVNENDEQPGERVLPSIFDVLNVIGGDSEEDRFENVSLVKIAKSRGMTFPSPRWRRKSSGPSGSGCK</sequence>
<dbReference type="EMBL" id="CM039436">
    <property type="protein sequence ID" value="KAI4315169.1"/>
    <property type="molecule type" value="Genomic_DNA"/>
</dbReference>
<evidence type="ECO:0000313" key="2">
    <source>
        <dbReference type="Proteomes" id="UP000828941"/>
    </source>
</evidence>
<proteinExistence type="predicted"/>
<reference evidence="1 2" key="1">
    <citation type="journal article" date="2022" name="DNA Res.">
        <title>Chromosomal-level genome assembly of the orchid tree Bauhinia variegata (Leguminosae; Cercidoideae) supports the allotetraploid origin hypothesis of Bauhinia.</title>
        <authorList>
            <person name="Zhong Y."/>
            <person name="Chen Y."/>
            <person name="Zheng D."/>
            <person name="Pang J."/>
            <person name="Liu Y."/>
            <person name="Luo S."/>
            <person name="Meng S."/>
            <person name="Qian L."/>
            <person name="Wei D."/>
            <person name="Dai S."/>
            <person name="Zhou R."/>
        </authorList>
    </citation>
    <scope>NUCLEOTIDE SEQUENCE [LARGE SCALE GENOMIC DNA]</scope>
    <source>
        <strain evidence="1">BV-YZ2020</strain>
    </source>
</reference>
<keyword evidence="2" id="KW-1185">Reference proteome</keyword>